<organism evidence="2 3">
    <name type="scientific">Ammonifex degensii (strain DSM 10501 / KC4)</name>
    <dbReference type="NCBI Taxonomy" id="429009"/>
    <lineage>
        <taxon>Bacteria</taxon>
        <taxon>Bacillati</taxon>
        <taxon>Bacillota</taxon>
        <taxon>Clostridia</taxon>
        <taxon>Thermoanaerobacterales</taxon>
        <taxon>Thermoanaerobacteraceae</taxon>
        <taxon>Ammonifex</taxon>
    </lineage>
</organism>
<name>C9RA48_AMMDK</name>
<reference evidence="2 3" key="1">
    <citation type="submission" date="2009-10" db="EMBL/GenBank/DDBJ databases">
        <title>Complete sequence of chromosome of Ammonifex degensii KC4.</title>
        <authorList>
            <consortium name="US DOE Joint Genome Institute"/>
            <person name="Kerfeld C."/>
            <person name="Goodner B."/>
            <person name="Huber H."/>
            <person name="Stetter K."/>
            <person name="Lucas S."/>
            <person name="Copeland A."/>
            <person name="Lapidus A."/>
            <person name="Glavina del Rio T."/>
            <person name="Dalin E."/>
            <person name="Tice H."/>
            <person name="Bruce D."/>
            <person name="Goodwin L."/>
            <person name="Pitluck S."/>
            <person name="Saunders E."/>
            <person name="Brettin T."/>
            <person name="Detter J.C."/>
            <person name="Han C."/>
            <person name="Larimer F."/>
            <person name="Land M."/>
            <person name="Hauser L."/>
            <person name="Kyrpides N."/>
            <person name="Ovchinnikova G."/>
            <person name="Richardson P."/>
        </authorList>
    </citation>
    <scope>NUCLEOTIDE SEQUENCE [LARGE SCALE GENOMIC DNA]</scope>
    <source>
        <strain evidence="3">DSM 10501 / KC4</strain>
    </source>
</reference>
<gene>
    <name evidence="2" type="ordered locus">Adeg_2100</name>
</gene>
<sequence length="134" mass="14404">MGQREVESEWLSFFRELVSLPLRSTATVEELILLLSLANSFLALGIIQRSKGGERAGEAASLLRPLVEALSGRKEGLGPLASLLDNPELIGTLLPKISRLLQSGGEAPSKEGSSRKTIRWDFGRSETGEAKSTG</sequence>
<dbReference type="AlphaFoldDB" id="C9RA48"/>
<proteinExistence type="predicted"/>
<dbReference type="RefSeq" id="WP_015740053.1">
    <property type="nucleotide sequence ID" value="NC_013385.1"/>
</dbReference>
<keyword evidence="3" id="KW-1185">Reference proteome</keyword>
<dbReference type="KEGG" id="adg:Adeg_2100"/>
<evidence type="ECO:0008006" key="4">
    <source>
        <dbReference type="Google" id="ProtNLM"/>
    </source>
</evidence>
<evidence type="ECO:0000313" key="2">
    <source>
        <dbReference type="EMBL" id="ACX53177.1"/>
    </source>
</evidence>
<dbReference type="OrthoDB" id="9832644at2"/>
<dbReference type="HOGENOM" id="CLU_1891778_0_0_9"/>
<evidence type="ECO:0000256" key="1">
    <source>
        <dbReference type="SAM" id="MobiDB-lite"/>
    </source>
</evidence>
<accession>C9RA48</accession>
<dbReference type="STRING" id="429009.Adeg_2100"/>
<dbReference type="EMBL" id="CP001785">
    <property type="protein sequence ID" value="ACX53177.1"/>
    <property type="molecule type" value="Genomic_DNA"/>
</dbReference>
<protein>
    <recommendedName>
        <fullName evidence="4">DUF1641 domain-containing protein</fullName>
    </recommendedName>
</protein>
<feature type="region of interest" description="Disordered" evidence="1">
    <location>
        <begin position="103"/>
        <end position="134"/>
    </location>
</feature>
<feature type="compositionally biased region" description="Basic and acidic residues" evidence="1">
    <location>
        <begin position="108"/>
        <end position="134"/>
    </location>
</feature>
<dbReference type="Proteomes" id="UP000002620">
    <property type="component" value="Chromosome"/>
</dbReference>
<evidence type="ECO:0000313" key="3">
    <source>
        <dbReference type="Proteomes" id="UP000002620"/>
    </source>
</evidence>